<organism evidence="2">
    <name type="scientific">marine sediment metagenome</name>
    <dbReference type="NCBI Taxonomy" id="412755"/>
    <lineage>
        <taxon>unclassified sequences</taxon>
        <taxon>metagenomes</taxon>
        <taxon>ecological metagenomes</taxon>
    </lineage>
</organism>
<dbReference type="Pfam" id="PF04480">
    <property type="entry name" value="DUF559"/>
    <property type="match status" value="1"/>
</dbReference>
<dbReference type="AlphaFoldDB" id="X1J2Q8"/>
<sequence>EIDGPVHTQGEVAERDQARQELIEAYGIRFYRCTSAEVERDMDKVLQGILKAAEE</sequence>
<proteinExistence type="predicted"/>
<accession>X1J2Q8</accession>
<feature type="non-terminal residue" evidence="2">
    <location>
        <position position="1"/>
    </location>
</feature>
<comment type="caution">
    <text evidence="2">The sequence shown here is derived from an EMBL/GenBank/DDBJ whole genome shotgun (WGS) entry which is preliminary data.</text>
</comment>
<gene>
    <name evidence="2" type="ORF">S03H2_46474</name>
</gene>
<evidence type="ECO:0000313" key="2">
    <source>
        <dbReference type="EMBL" id="GAH64053.1"/>
    </source>
</evidence>
<evidence type="ECO:0000259" key="1">
    <source>
        <dbReference type="Pfam" id="PF04480"/>
    </source>
</evidence>
<feature type="domain" description="DUF559" evidence="1">
    <location>
        <begin position="1"/>
        <end position="52"/>
    </location>
</feature>
<reference evidence="2" key="1">
    <citation type="journal article" date="2014" name="Front. Microbiol.">
        <title>High frequency of phylogenetically diverse reductive dehalogenase-homologous genes in deep subseafloor sedimentary metagenomes.</title>
        <authorList>
            <person name="Kawai M."/>
            <person name="Futagami T."/>
            <person name="Toyoda A."/>
            <person name="Takaki Y."/>
            <person name="Nishi S."/>
            <person name="Hori S."/>
            <person name="Arai W."/>
            <person name="Tsubouchi T."/>
            <person name="Morono Y."/>
            <person name="Uchiyama I."/>
            <person name="Ito T."/>
            <person name="Fujiyama A."/>
            <person name="Inagaki F."/>
            <person name="Takami H."/>
        </authorList>
    </citation>
    <scope>NUCLEOTIDE SEQUENCE</scope>
    <source>
        <strain evidence="2">Expedition CK06-06</strain>
    </source>
</reference>
<dbReference type="Gene3D" id="3.40.960.10">
    <property type="entry name" value="VSR Endonuclease"/>
    <property type="match status" value="1"/>
</dbReference>
<protein>
    <recommendedName>
        <fullName evidence="1">DUF559 domain-containing protein</fullName>
    </recommendedName>
</protein>
<name>X1J2Q8_9ZZZZ</name>
<dbReference type="InterPro" id="IPR007569">
    <property type="entry name" value="DUF559"/>
</dbReference>
<dbReference type="EMBL" id="BARU01029181">
    <property type="protein sequence ID" value="GAH64053.1"/>
    <property type="molecule type" value="Genomic_DNA"/>
</dbReference>